<name>A0A2K8SMQ9_9NOSO</name>
<feature type="compositionally biased region" description="Pro residues" evidence="1">
    <location>
        <begin position="31"/>
        <end position="41"/>
    </location>
</feature>
<dbReference type="AlphaFoldDB" id="A0A2K8SMQ9"/>
<gene>
    <name evidence="2" type="ORF">COO91_02561</name>
</gene>
<evidence type="ECO:0000256" key="1">
    <source>
        <dbReference type="SAM" id="MobiDB-lite"/>
    </source>
</evidence>
<feature type="compositionally biased region" description="Pro residues" evidence="1">
    <location>
        <begin position="411"/>
        <end position="424"/>
    </location>
</feature>
<evidence type="ECO:0000313" key="3">
    <source>
        <dbReference type="Proteomes" id="UP000232003"/>
    </source>
</evidence>
<dbReference type="EMBL" id="CP024785">
    <property type="protein sequence ID" value="AUB36640.1"/>
    <property type="molecule type" value="Genomic_DNA"/>
</dbReference>
<sequence>MADITYADTTTRDANTQKVLSILPPIQEAPAPAPAPAPAIPRPIDNHAAPHNLPPIQQEIRQTNQPYKPTPYDDKPTGDNAGIARQIRTSNEISSDNLGINFAMRSGGDALGRELAYGLNWYFSGLLNGLFPNQETASLEESIPFPSAEGGFYSRGKDDANKVQDAIDNGKKIVDDLRENPPRFEIPQIKIPKIERIQIPEIKLPDLPEFEIPEFKIPELQDKDKPIPDPKIDKPKPIPVSKSLERQLRDLELSECGSISFGISYVTKRIGEYFDEKTRSFQQIEIPSSLDEVMSLHLAWASKQELDTSGISTLAWLESGGATGSIYNENLGNNVTYRAYQGIGNAIRADGSPGIRGYPNYYASQSIIEVTGLTTKTAINSILNSFTFNGRTPEVYRLDVSNSSNKNCPLGKPPPLPDPPPDPPPPDEDCDCMAKCCPDIDYRKIKAFIDEAISKLDLVAAIPISWQIRNEGNRPQLVIQCAEENGVDKEGNKKYKSAKYPISVPHWDGSPGDKISLPSYIKGNYEGIYTLSDNSKVTINAQNEIECKRILNAIKPHISKKYLKDAYFKGGLIVRDEPIKESRVKPRYGRYFKNGQKNNKPDWRVDFK</sequence>
<accession>A0A2K8SMQ9</accession>
<reference evidence="2 3" key="1">
    <citation type="submission" date="2017-11" db="EMBL/GenBank/DDBJ databases">
        <title>Complete genome of a free-living desiccation-tolerant cyanobacterium and its photosynthetic adaptation to extreme terrestrial habitat.</title>
        <authorList>
            <person name="Shang J."/>
        </authorList>
    </citation>
    <scope>NUCLEOTIDE SEQUENCE [LARGE SCALE GENOMIC DNA]</scope>
    <source>
        <strain evidence="2 3">CCNUN1</strain>
    </source>
</reference>
<feature type="region of interest" description="Disordered" evidence="1">
    <location>
        <begin position="28"/>
        <end position="52"/>
    </location>
</feature>
<dbReference type="Proteomes" id="UP000232003">
    <property type="component" value="Chromosome"/>
</dbReference>
<protein>
    <submittedName>
        <fullName evidence="2">Uncharacterized protein</fullName>
    </submittedName>
</protein>
<feature type="compositionally biased region" description="Basic and acidic residues" evidence="1">
    <location>
        <begin position="218"/>
        <end position="236"/>
    </location>
</feature>
<dbReference type="KEGG" id="nfl:COO91_02561"/>
<feature type="region of interest" description="Disordered" evidence="1">
    <location>
        <begin position="407"/>
        <end position="427"/>
    </location>
</feature>
<feature type="region of interest" description="Disordered" evidence="1">
    <location>
        <begin position="218"/>
        <end position="238"/>
    </location>
</feature>
<keyword evidence="3" id="KW-1185">Reference proteome</keyword>
<evidence type="ECO:0000313" key="2">
    <source>
        <dbReference type="EMBL" id="AUB36640.1"/>
    </source>
</evidence>
<organism evidence="2 3">
    <name type="scientific">Nostoc flagelliforme CCNUN1</name>
    <dbReference type="NCBI Taxonomy" id="2038116"/>
    <lineage>
        <taxon>Bacteria</taxon>
        <taxon>Bacillati</taxon>
        <taxon>Cyanobacteriota</taxon>
        <taxon>Cyanophyceae</taxon>
        <taxon>Nostocales</taxon>
        <taxon>Nostocaceae</taxon>
        <taxon>Nostoc</taxon>
    </lineage>
</organism>
<proteinExistence type="predicted"/>